<evidence type="ECO:0000256" key="3">
    <source>
        <dbReference type="ARBA" id="ARBA00023212"/>
    </source>
</evidence>
<accession>A0ABN9M4D2</accession>
<dbReference type="InterPro" id="IPR042404">
    <property type="entry name" value="KATNBL1"/>
</dbReference>
<evidence type="ECO:0000256" key="1">
    <source>
        <dbReference type="ARBA" id="ARBA00004245"/>
    </source>
</evidence>
<evidence type="ECO:0000256" key="2">
    <source>
        <dbReference type="ARBA" id="ARBA00022490"/>
    </source>
</evidence>
<dbReference type="Pfam" id="PF13925">
    <property type="entry name" value="Katanin_con80"/>
    <property type="match status" value="1"/>
</dbReference>
<keyword evidence="3" id="KW-0206">Cytoskeleton</keyword>
<gene>
    <name evidence="5" type="ORF">RIMI_LOCUS16448253</name>
</gene>
<keyword evidence="6" id="KW-1185">Reference proteome</keyword>
<organism evidence="5 6">
    <name type="scientific">Ranitomeya imitator</name>
    <name type="common">mimic poison frog</name>
    <dbReference type="NCBI Taxonomy" id="111125"/>
    <lineage>
        <taxon>Eukaryota</taxon>
        <taxon>Metazoa</taxon>
        <taxon>Chordata</taxon>
        <taxon>Craniata</taxon>
        <taxon>Vertebrata</taxon>
        <taxon>Euteleostomi</taxon>
        <taxon>Amphibia</taxon>
        <taxon>Batrachia</taxon>
        <taxon>Anura</taxon>
        <taxon>Neobatrachia</taxon>
        <taxon>Hyloidea</taxon>
        <taxon>Dendrobatidae</taxon>
        <taxon>Dendrobatinae</taxon>
        <taxon>Ranitomeya</taxon>
    </lineage>
</organism>
<dbReference type="Proteomes" id="UP001176940">
    <property type="component" value="Unassembled WGS sequence"/>
</dbReference>
<keyword evidence="2" id="KW-0963">Cytoplasm</keyword>
<comment type="caution">
    <text evidence="5">The sequence shown here is derived from an EMBL/GenBank/DDBJ whole genome shotgun (WGS) entry which is preliminary data.</text>
</comment>
<reference evidence="5" key="1">
    <citation type="submission" date="2023-07" db="EMBL/GenBank/DDBJ databases">
        <authorList>
            <person name="Stuckert A."/>
        </authorList>
    </citation>
    <scope>NUCLEOTIDE SEQUENCE</scope>
</reference>
<dbReference type="InterPro" id="IPR028021">
    <property type="entry name" value="Katanin_C-terminal"/>
</dbReference>
<name>A0ABN9M4D2_9NEOB</name>
<evidence type="ECO:0000259" key="4">
    <source>
        <dbReference type="Pfam" id="PF13925"/>
    </source>
</evidence>
<proteinExistence type="predicted"/>
<evidence type="ECO:0000313" key="6">
    <source>
        <dbReference type="Proteomes" id="UP001176940"/>
    </source>
</evidence>
<dbReference type="PANTHER" id="PTHR14682:SF1">
    <property type="entry name" value="KATNB1-LIKE PROTEIN 1"/>
    <property type="match status" value="1"/>
</dbReference>
<feature type="domain" description="Katanin p80 subunit C-terminal" evidence="4">
    <location>
        <begin position="171"/>
        <end position="316"/>
    </location>
</feature>
<dbReference type="PANTHER" id="PTHR14682">
    <property type="entry name" value="KATNB1-LIKE PROTEIN 1"/>
    <property type="match status" value="1"/>
</dbReference>
<dbReference type="EMBL" id="CAUEEQ010045973">
    <property type="protein sequence ID" value="CAJ0958530.1"/>
    <property type="molecule type" value="Genomic_DNA"/>
</dbReference>
<sequence>MEFFRSAITGKVEFLASIHVPIFPLFKSSFAFPFANSIPSHDLALRPCYRTQSIRKVYNTEWVPHNLNEVSALSRNPGRQRSASDPQLYKVVVCKRKASHQALSPAYRRKLRQKGWGCDMANKENELAAGNLHEKLQNDRHTFALNSDDSGSSQTEGASSKYSSFFAEVSKDHDTMAQVLFSRNLRLNVALTFWRKRSVNELVAYLVRIQDLGVIADCLPVLTNSLQEDKALVSIGCCVDLLPLVKSLLQSKFEEYVIVGLNWLQAVVKKWWTQLSTSSEDTSDVNILILKRQLSGMWQQESHLASVPGYTGNIAKVKVSCHYRAHTLGRLLGHPSFLMGARTVALIMIIRVT</sequence>
<evidence type="ECO:0000313" key="5">
    <source>
        <dbReference type="EMBL" id="CAJ0958530.1"/>
    </source>
</evidence>
<comment type="subcellular location">
    <subcellularLocation>
        <location evidence="1">Cytoplasm</location>
        <location evidence="1">Cytoskeleton</location>
    </subcellularLocation>
</comment>
<protein>
    <recommendedName>
        <fullName evidence="4">Katanin p80 subunit C-terminal domain-containing protein</fullName>
    </recommendedName>
</protein>